<dbReference type="AlphaFoldDB" id="A0A2W1JLY4"/>
<dbReference type="EMBL" id="PQWO01000010">
    <property type="protein sequence ID" value="PZD72465.1"/>
    <property type="molecule type" value="Genomic_DNA"/>
</dbReference>
<reference evidence="1 2" key="1">
    <citation type="journal article" date="2018" name="Sci. Rep.">
        <title>A novel species of the marine cyanobacterium Acaryochloris with a unique pigment content and lifestyle.</title>
        <authorList>
            <person name="Partensky F."/>
            <person name="Six C."/>
            <person name="Ratin M."/>
            <person name="Garczarek L."/>
            <person name="Vaulot D."/>
            <person name="Probert I."/>
            <person name="Calteau A."/>
            <person name="Gourvil P."/>
            <person name="Marie D."/>
            <person name="Grebert T."/>
            <person name="Bouchier C."/>
            <person name="Le Panse S."/>
            <person name="Gachenot M."/>
            <person name="Rodriguez F."/>
            <person name="Garrido J.L."/>
        </authorList>
    </citation>
    <scope>NUCLEOTIDE SEQUENCE [LARGE SCALE GENOMIC DNA]</scope>
    <source>
        <strain evidence="1 2">RCC1774</strain>
    </source>
</reference>
<protein>
    <recommendedName>
        <fullName evidence="3">DUF924 domain-containing protein</fullName>
    </recommendedName>
</protein>
<gene>
    <name evidence="1" type="ORF">C1752_03739</name>
</gene>
<dbReference type="Pfam" id="PF06041">
    <property type="entry name" value="DUF924"/>
    <property type="match status" value="1"/>
</dbReference>
<dbReference type="Proteomes" id="UP000248857">
    <property type="component" value="Unassembled WGS sequence"/>
</dbReference>
<dbReference type="Gene3D" id="1.25.40.10">
    <property type="entry name" value="Tetratricopeptide repeat domain"/>
    <property type="match status" value="1"/>
</dbReference>
<name>A0A2W1JLY4_9CYAN</name>
<dbReference type="InterPro" id="IPR011990">
    <property type="entry name" value="TPR-like_helical_dom_sf"/>
</dbReference>
<comment type="caution">
    <text evidence="1">The sequence shown here is derived from an EMBL/GenBank/DDBJ whole genome shotgun (WGS) entry which is preliminary data.</text>
</comment>
<dbReference type="InterPro" id="IPR010323">
    <property type="entry name" value="DUF924"/>
</dbReference>
<dbReference type="Gene3D" id="1.20.58.320">
    <property type="entry name" value="TPR-like"/>
    <property type="match status" value="1"/>
</dbReference>
<dbReference type="SUPFAM" id="SSF48452">
    <property type="entry name" value="TPR-like"/>
    <property type="match status" value="1"/>
</dbReference>
<accession>A0A2W1JLY4</accession>
<evidence type="ECO:0000313" key="1">
    <source>
        <dbReference type="EMBL" id="PZD72465.1"/>
    </source>
</evidence>
<evidence type="ECO:0000313" key="2">
    <source>
        <dbReference type="Proteomes" id="UP000248857"/>
    </source>
</evidence>
<organism evidence="1 2">
    <name type="scientific">Acaryochloris thomasi RCC1774</name>
    <dbReference type="NCBI Taxonomy" id="1764569"/>
    <lineage>
        <taxon>Bacteria</taxon>
        <taxon>Bacillati</taxon>
        <taxon>Cyanobacteriota</taxon>
        <taxon>Cyanophyceae</taxon>
        <taxon>Acaryochloridales</taxon>
        <taxon>Acaryochloridaceae</taxon>
        <taxon>Acaryochloris</taxon>
        <taxon>Acaryochloris thomasi</taxon>
    </lineage>
</organism>
<keyword evidence="2" id="KW-1185">Reference proteome</keyword>
<sequence length="205" mass="24034">MIVMYQPLICTALIRYMVDDILTFWFGSPDQTGFGKPQKKWFRKNPTFDQEICDRFLSTYKKAAAGSLNHWQQEAQSCLALLLLLDQFPRNMFRGTPQAFATDAQALAVAQSAVERQIDQQLIFIQRWFVYLPFEHSEQWEHQQQSLQLWKTLKDHPDSDSAIDYAQRHADVIQRFGRFPHRNETLGRESTPDERAFLNQRGSSF</sequence>
<proteinExistence type="predicted"/>
<evidence type="ECO:0008006" key="3">
    <source>
        <dbReference type="Google" id="ProtNLM"/>
    </source>
</evidence>